<evidence type="ECO:0000256" key="4">
    <source>
        <dbReference type="ARBA" id="ARBA00022614"/>
    </source>
</evidence>
<dbReference type="Proteomes" id="UP000838878">
    <property type="component" value="Chromosome 13"/>
</dbReference>
<keyword evidence="7 13" id="KW-1133">Transmembrane helix</keyword>
<feature type="transmembrane region" description="Helical" evidence="13">
    <location>
        <begin position="416"/>
        <end position="437"/>
    </location>
</feature>
<keyword evidence="4" id="KW-0433">Leucine-rich repeat</keyword>
<dbReference type="Pfam" id="PF00001">
    <property type="entry name" value="7tm_1"/>
    <property type="match status" value="1"/>
</dbReference>
<evidence type="ECO:0000256" key="10">
    <source>
        <dbReference type="ARBA" id="ARBA00023170"/>
    </source>
</evidence>
<evidence type="ECO:0000256" key="11">
    <source>
        <dbReference type="ARBA" id="ARBA00023224"/>
    </source>
</evidence>
<evidence type="ECO:0000256" key="2">
    <source>
        <dbReference type="ARBA" id="ARBA00010663"/>
    </source>
</evidence>
<evidence type="ECO:0000256" key="12">
    <source>
        <dbReference type="SAM" id="MobiDB-lite"/>
    </source>
</evidence>
<dbReference type="PRINTS" id="PR00237">
    <property type="entry name" value="GPCRRHODOPSN"/>
</dbReference>
<dbReference type="Pfam" id="PF13855">
    <property type="entry name" value="LRR_8"/>
    <property type="match status" value="2"/>
</dbReference>
<sequence length="929" mass="99760">MVKCSVIGSRRRSPASCRRHCGRDRGSEAASIIALGGDRLCLGRLEDNLLSELPPAIHLLPMLEDLSVASNRVERVSPGLQACARLARLELRANPLSQLHPRALEHLPRLATLILSEARGLDNLPSLNGSVRLHTLRVDRARLAHLPYELCAHAPQLRALDLRSNQLERVPQLHDCTELRVLDLSDNLVESIGGGALRGLRRLHDLLLARNRLRSVTADTFLHTPRLQLLDLEDNQIEHIDMEAFVPVSKLEDLNVGNNAFPVLPASGLQRLLHLKAHNNPALRRFHPPDLFPRIQTLVLSYAYHCCEFMPLMAGGAAEGGAAGGGADDAEREQFSDLVLLPPAHVDLAAWANATDIWPHYLNATGDGGSRLAAVEWGDVGAELRFSGVRRVRCLPLPGPFLPCVDLFDWWTLRCGVWAVFLLALLGNGTVVFVLVFSRSRIDVPRFLVTNLAAADFFMGIYLGFLAVVDAGTLGEFRAHAISWQMSGGCRLAGFLGVLSSELSVYTLAVITLERNYAITHAMHLNKRLSLRHAAAVMAAGWAFSLAAATLPLLGVSDYRKFAICLPFETGSPAALGYVVTLLAINGLAFLVLLGCYLKMYCAIRGSQAWNSNDSRIAKRMALLVFTDFLCWSPIAFFALTAAFGAQLVSLEEAKVFTVFVLPLNSCCNPFLYAILTKQFKKDCALVCKAIEESRVTRGIGRCRHSSNFSNRQTPANTNSLAERSSRGQHGAACACRRLLPAAAAPGAGAPPTEAGGERLLRWLRACGRRAAAPAPPAPRQPPAPPARAGSVSSSVEFSSSRSDSWRTYGRPPPPPRRAASWLVARKTSQDSNLSSSRNDSSGSNATASTGTWRTSRSGGSAAAGGAGAGGAGAGGAGAGGARPRLTRQPAVVADEPPLSPGALPPPRLLHTIPSAAETEAQTEEADAR</sequence>
<feature type="compositionally biased region" description="Low complexity" evidence="12">
    <location>
        <begin position="830"/>
        <end position="852"/>
    </location>
</feature>
<feature type="transmembrane region" description="Helical" evidence="13">
    <location>
        <begin position="621"/>
        <end position="644"/>
    </location>
</feature>
<keyword evidence="8" id="KW-0297">G-protein coupled receptor</keyword>
<dbReference type="EMBL" id="OV170233">
    <property type="protein sequence ID" value="CAH0719358.1"/>
    <property type="molecule type" value="Genomic_DNA"/>
</dbReference>
<keyword evidence="9 13" id="KW-0472">Membrane</keyword>
<dbReference type="InterPro" id="IPR000276">
    <property type="entry name" value="GPCR_Rhodpsn"/>
</dbReference>
<protein>
    <recommendedName>
        <fullName evidence="14">G-protein coupled receptors family 1 profile domain-containing protein</fullName>
    </recommendedName>
</protein>
<feature type="compositionally biased region" description="Gly residues" evidence="12">
    <location>
        <begin position="862"/>
        <end position="881"/>
    </location>
</feature>
<dbReference type="InterPro" id="IPR017452">
    <property type="entry name" value="GPCR_Rhodpsn_7TM"/>
</dbReference>
<proteinExistence type="inferred from homology"/>
<dbReference type="PRINTS" id="PR00373">
    <property type="entry name" value="GLYCHORMONER"/>
</dbReference>
<evidence type="ECO:0000259" key="14">
    <source>
        <dbReference type="PROSITE" id="PS50262"/>
    </source>
</evidence>
<dbReference type="FunFam" id="1.20.1070.10:FF:000156">
    <property type="entry name" value="Lutropin-choriogonadotropic hormone receptor"/>
    <property type="match status" value="1"/>
</dbReference>
<name>A0A8J9UFL0_9NEOP</name>
<keyword evidence="3" id="KW-1003">Cell membrane</keyword>
<evidence type="ECO:0000256" key="3">
    <source>
        <dbReference type="ARBA" id="ARBA00022475"/>
    </source>
</evidence>
<feature type="transmembrane region" description="Helical" evidence="13">
    <location>
        <begin position="656"/>
        <end position="676"/>
    </location>
</feature>
<dbReference type="CDD" id="cd15136">
    <property type="entry name" value="7tmA_Glyco_hormone_R"/>
    <property type="match status" value="1"/>
</dbReference>
<feature type="transmembrane region" description="Helical" evidence="13">
    <location>
        <begin position="534"/>
        <end position="555"/>
    </location>
</feature>
<evidence type="ECO:0000256" key="1">
    <source>
        <dbReference type="ARBA" id="ARBA00004651"/>
    </source>
</evidence>
<evidence type="ECO:0000256" key="8">
    <source>
        <dbReference type="ARBA" id="ARBA00023040"/>
    </source>
</evidence>
<evidence type="ECO:0000256" key="7">
    <source>
        <dbReference type="ARBA" id="ARBA00022989"/>
    </source>
</evidence>
<dbReference type="PROSITE" id="PS51450">
    <property type="entry name" value="LRR"/>
    <property type="match status" value="2"/>
</dbReference>
<dbReference type="GO" id="GO:0007189">
    <property type="term" value="P:adenylate cyclase-activating G protein-coupled receptor signaling pathway"/>
    <property type="evidence" value="ECO:0007669"/>
    <property type="project" value="TreeGrafter"/>
</dbReference>
<dbReference type="SUPFAM" id="SSF52058">
    <property type="entry name" value="L domain-like"/>
    <property type="match status" value="1"/>
</dbReference>
<dbReference type="InterPro" id="IPR003591">
    <property type="entry name" value="Leu-rich_rpt_typical-subtyp"/>
</dbReference>
<comment type="similarity">
    <text evidence="2">Belongs to the G-protein coupled receptor 1 family.</text>
</comment>
<dbReference type="GO" id="GO:0016500">
    <property type="term" value="F:protein-hormone receptor activity"/>
    <property type="evidence" value="ECO:0007669"/>
    <property type="project" value="InterPro"/>
</dbReference>
<dbReference type="OrthoDB" id="1883493at2759"/>
<keyword evidence="11" id="KW-0807">Transducer</keyword>
<reference evidence="15" key="1">
    <citation type="submission" date="2021-12" db="EMBL/GenBank/DDBJ databases">
        <authorList>
            <person name="Martin H S."/>
        </authorList>
    </citation>
    <scope>NUCLEOTIDE SEQUENCE</scope>
</reference>
<keyword evidence="10" id="KW-0675">Receptor</keyword>
<dbReference type="PROSITE" id="PS50262">
    <property type="entry name" value="G_PROTEIN_RECEP_F1_2"/>
    <property type="match status" value="1"/>
</dbReference>
<dbReference type="InterPro" id="IPR032675">
    <property type="entry name" value="LRR_dom_sf"/>
</dbReference>
<dbReference type="GO" id="GO:0009755">
    <property type="term" value="P:hormone-mediated signaling pathway"/>
    <property type="evidence" value="ECO:0007669"/>
    <property type="project" value="TreeGrafter"/>
</dbReference>
<dbReference type="SMART" id="SM00369">
    <property type="entry name" value="LRR_TYP"/>
    <property type="match status" value="7"/>
</dbReference>
<gene>
    <name evidence="15" type="ORF">BINO364_LOCUS5708</name>
</gene>
<dbReference type="Gene3D" id="3.80.10.10">
    <property type="entry name" value="Ribonuclease Inhibitor"/>
    <property type="match status" value="1"/>
</dbReference>
<organism evidence="15 16">
    <name type="scientific">Brenthis ino</name>
    <name type="common">lesser marbled fritillary</name>
    <dbReference type="NCBI Taxonomy" id="405034"/>
    <lineage>
        <taxon>Eukaryota</taxon>
        <taxon>Metazoa</taxon>
        <taxon>Ecdysozoa</taxon>
        <taxon>Arthropoda</taxon>
        <taxon>Hexapoda</taxon>
        <taxon>Insecta</taxon>
        <taxon>Pterygota</taxon>
        <taxon>Neoptera</taxon>
        <taxon>Endopterygota</taxon>
        <taxon>Lepidoptera</taxon>
        <taxon>Glossata</taxon>
        <taxon>Ditrysia</taxon>
        <taxon>Papilionoidea</taxon>
        <taxon>Nymphalidae</taxon>
        <taxon>Heliconiinae</taxon>
        <taxon>Argynnini</taxon>
        <taxon>Brenthis</taxon>
    </lineage>
</organism>
<dbReference type="GO" id="GO:0005886">
    <property type="term" value="C:plasma membrane"/>
    <property type="evidence" value="ECO:0007669"/>
    <property type="project" value="UniProtKB-SubCell"/>
</dbReference>
<feature type="transmembrane region" description="Helical" evidence="13">
    <location>
        <begin position="449"/>
        <end position="472"/>
    </location>
</feature>
<dbReference type="InterPro" id="IPR002131">
    <property type="entry name" value="Gphrmn_rcpt_fam"/>
</dbReference>
<dbReference type="GO" id="GO:0008528">
    <property type="term" value="F:G protein-coupled peptide receptor activity"/>
    <property type="evidence" value="ECO:0007669"/>
    <property type="project" value="TreeGrafter"/>
</dbReference>
<feature type="domain" description="G-protein coupled receptors family 1 profile" evidence="14">
    <location>
        <begin position="427"/>
        <end position="673"/>
    </location>
</feature>
<evidence type="ECO:0000256" key="6">
    <source>
        <dbReference type="ARBA" id="ARBA00022737"/>
    </source>
</evidence>
<accession>A0A8J9UFL0</accession>
<dbReference type="InterPro" id="IPR001611">
    <property type="entry name" value="Leu-rich_rpt"/>
</dbReference>
<dbReference type="AlphaFoldDB" id="A0A8J9UFL0"/>
<feature type="compositionally biased region" description="Pro residues" evidence="12">
    <location>
        <begin position="898"/>
        <end position="908"/>
    </location>
</feature>
<dbReference type="PANTHER" id="PTHR24372">
    <property type="entry name" value="GLYCOPROTEIN HORMONE RECEPTOR"/>
    <property type="match status" value="1"/>
</dbReference>
<feature type="compositionally biased region" description="Pro residues" evidence="12">
    <location>
        <begin position="774"/>
        <end position="786"/>
    </location>
</feature>
<dbReference type="Gene3D" id="1.20.1070.10">
    <property type="entry name" value="Rhodopsin 7-helix transmembrane proteins"/>
    <property type="match status" value="1"/>
</dbReference>
<feature type="non-terminal residue" evidence="15">
    <location>
        <position position="929"/>
    </location>
</feature>
<feature type="transmembrane region" description="Helical" evidence="13">
    <location>
        <begin position="575"/>
        <end position="600"/>
    </location>
</feature>
<comment type="subcellular location">
    <subcellularLocation>
        <location evidence="1">Cell membrane</location>
        <topology evidence="1">Multi-pass membrane protein</topology>
    </subcellularLocation>
</comment>
<evidence type="ECO:0000256" key="13">
    <source>
        <dbReference type="SAM" id="Phobius"/>
    </source>
</evidence>
<keyword evidence="6" id="KW-0677">Repeat</keyword>
<dbReference type="PANTHER" id="PTHR24372:SF82">
    <property type="entry name" value="RICKETS"/>
    <property type="match status" value="1"/>
</dbReference>
<evidence type="ECO:0000313" key="15">
    <source>
        <dbReference type="EMBL" id="CAH0719358.1"/>
    </source>
</evidence>
<evidence type="ECO:0000256" key="5">
    <source>
        <dbReference type="ARBA" id="ARBA00022692"/>
    </source>
</evidence>
<dbReference type="SUPFAM" id="SSF81321">
    <property type="entry name" value="Family A G protein-coupled receptor-like"/>
    <property type="match status" value="1"/>
</dbReference>
<feature type="transmembrane region" description="Helical" evidence="13">
    <location>
        <begin position="492"/>
        <end position="513"/>
    </location>
</feature>
<feature type="region of interest" description="Disordered" evidence="12">
    <location>
        <begin position="771"/>
        <end position="929"/>
    </location>
</feature>
<keyword evidence="5 13" id="KW-0812">Transmembrane</keyword>
<evidence type="ECO:0000256" key="9">
    <source>
        <dbReference type="ARBA" id="ARBA00023136"/>
    </source>
</evidence>
<keyword evidence="16" id="KW-1185">Reference proteome</keyword>
<evidence type="ECO:0000313" key="16">
    <source>
        <dbReference type="Proteomes" id="UP000838878"/>
    </source>
</evidence>
<feature type="compositionally biased region" description="Low complexity" evidence="12">
    <location>
        <begin position="787"/>
        <end position="803"/>
    </location>
</feature>